<evidence type="ECO:0000313" key="9">
    <source>
        <dbReference type="EMBL" id="GFH48113.1"/>
    </source>
</evidence>
<keyword evidence="1" id="KW-0808">Transferase</keyword>
<keyword evidence="4" id="KW-0067">ATP-binding</keyword>
<dbReference type="SUPFAM" id="SSF55326">
    <property type="entry name" value="PurM N-terminal domain-like"/>
    <property type="match status" value="1"/>
</dbReference>
<dbReference type="GO" id="GO:0005737">
    <property type="term" value="C:cytoplasm"/>
    <property type="evidence" value="ECO:0007669"/>
    <property type="project" value="TreeGrafter"/>
</dbReference>
<organism evidence="9 10">
    <name type="scientific">Chaetoceros tenuissimus</name>
    <dbReference type="NCBI Taxonomy" id="426638"/>
    <lineage>
        <taxon>Eukaryota</taxon>
        <taxon>Sar</taxon>
        <taxon>Stramenopiles</taxon>
        <taxon>Ochrophyta</taxon>
        <taxon>Bacillariophyta</taxon>
        <taxon>Coscinodiscophyceae</taxon>
        <taxon>Chaetocerotophycidae</taxon>
        <taxon>Chaetocerotales</taxon>
        <taxon>Chaetocerotaceae</taxon>
        <taxon>Chaetoceros</taxon>
    </lineage>
</organism>
<dbReference type="Pfam" id="PF02769">
    <property type="entry name" value="AIRS_C"/>
    <property type="match status" value="1"/>
</dbReference>
<dbReference type="Pfam" id="PF00586">
    <property type="entry name" value="AIRS"/>
    <property type="match status" value="1"/>
</dbReference>
<keyword evidence="10" id="KW-1185">Reference proteome</keyword>
<dbReference type="InterPro" id="IPR004536">
    <property type="entry name" value="SPS/SelD"/>
</dbReference>
<dbReference type="GO" id="GO:0016491">
    <property type="term" value="F:oxidoreductase activity"/>
    <property type="evidence" value="ECO:0007669"/>
    <property type="project" value="InterPro"/>
</dbReference>
<dbReference type="SUPFAM" id="SSF56042">
    <property type="entry name" value="PurM C-terminal domain-like"/>
    <property type="match status" value="1"/>
</dbReference>
<proteinExistence type="predicted"/>
<dbReference type="GO" id="GO:0016260">
    <property type="term" value="P:selenocysteine biosynthetic process"/>
    <property type="evidence" value="ECO:0007669"/>
    <property type="project" value="TreeGrafter"/>
</dbReference>
<dbReference type="NCBIfam" id="TIGR00476">
    <property type="entry name" value="selD"/>
    <property type="match status" value="1"/>
</dbReference>
<dbReference type="InterPro" id="IPR023753">
    <property type="entry name" value="FAD/NAD-binding_dom"/>
</dbReference>
<dbReference type="PANTHER" id="PTHR10256">
    <property type="entry name" value="SELENIDE, WATER DIKINASE"/>
    <property type="match status" value="1"/>
</dbReference>
<feature type="domain" description="PurM-like C-terminal" evidence="7">
    <location>
        <begin position="672"/>
        <end position="859"/>
    </location>
</feature>
<evidence type="ECO:0000256" key="1">
    <source>
        <dbReference type="ARBA" id="ARBA00022679"/>
    </source>
</evidence>
<evidence type="ECO:0000256" key="2">
    <source>
        <dbReference type="ARBA" id="ARBA00022741"/>
    </source>
</evidence>
<dbReference type="GO" id="GO:0005524">
    <property type="term" value="F:ATP binding"/>
    <property type="evidence" value="ECO:0007669"/>
    <property type="project" value="UniProtKB-KW"/>
</dbReference>
<dbReference type="SUPFAM" id="SSF51905">
    <property type="entry name" value="FAD/NAD(P)-binding domain"/>
    <property type="match status" value="2"/>
</dbReference>
<sequence length="888" mass="96038">MKKDETPLLSDIVFVGGGHAHVHALKMFGMEPIKSILSNHGIQVTLISSSVITPYSGMLPGLVAGHYTSEEIHLDLRKICSFSNIRFIHAAATGITYDDKSGVGGGWVKCSDGRPDVRYDTISIDIGSSPSIPDSLLSLQGSEENVGVTPVKPIATFSQRWNEICQRLHNAHIDLYSPDSPYVLLVVGAGAGGIELALSAQFKLENILRSKGMSIQDSKNTVKIILATRGMELLPSHNEGVRRIFGRILEERNIEVRYGAEAAGVEESYLENSSNKSWASDASRASESFGSVMLRNKQVLKLTEGSKNQDAIEFDDCLWCTSAGASSWLKTDTPFETTTDGFLKVKDTYESVSHKGVFAAGDCCHMVDNPRPKAGVFAVRAGPTVKDNLVLYLLKEALVSHKPQEEFLGLISTGDKYAVASRGQHALEGEFLWRLKDEIDRGWMGMYQNLPTMEEMEDEDNALKDNETQFIANTKAKFLSAIILATRGADALAAFNEAPMRCGGCGAKVGSRTLTRVLDIVFKRRLQKHGSNLDQTGKTKPNKIDPDDAAIVMLPERGGGAIVQTIDFFRSFISDPFTFGKIAAVHALSDCHAMGAKAQTALALAVVNFAANEAMTERALVDMLSGASDVLDDDGCDLAGGHTCEGAEQALGFAVTGYIEDPSKLLRKRGGKAGDKIILTKAIGTGALFAADMRAKCRGEFVEEAILSMTTSNGPASRIAMSMIEHGYDGIHSCTDVTGFGLCGHLLEMLLANDECEENLDSISASIDLSSIPFFAGAKDAIRQGINSSLYRENSRSRRAVTNHEEAVKQNSLYPLIFDPQTAGGLLFFVSPEVCPSFVKKLSEDRDTQYASVIGELTSYEAPASQTATCDIDGKCIPTEGRIFIKNL</sequence>
<evidence type="ECO:0000259" key="8">
    <source>
        <dbReference type="Pfam" id="PF07992"/>
    </source>
</evidence>
<name>A0AAD3CLH3_9STRA</name>
<comment type="caution">
    <text evidence="9">The sequence shown here is derived from an EMBL/GenBank/DDBJ whole genome shotgun (WGS) entry which is preliminary data.</text>
</comment>
<dbReference type="Gene3D" id="3.50.50.100">
    <property type="match status" value="1"/>
</dbReference>
<keyword evidence="2" id="KW-0547">Nucleotide-binding</keyword>
<dbReference type="InterPro" id="IPR010918">
    <property type="entry name" value="PurM-like_C_dom"/>
</dbReference>
<evidence type="ECO:0000259" key="7">
    <source>
        <dbReference type="Pfam" id="PF02769"/>
    </source>
</evidence>
<dbReference type="Pfam" id="PF07992">
    <property type="entry name" value="Pyr_redox_2"/>
    <property type="match status" value="1"/>
</dbReference>
<dbReference type="InterPro" id="IPR016188">
    <property type="entry name" value="PurM-like_N"/>
</dbReference>
<dbReference type="Gene3D" id="3.90.650.10">
    <property type="entry name" value="PurM-like C-terminal domain"/>
    <property type="match status" value="1"/>
</dbReference>
<dbReference type="CDD" id="cd02195">
    <property type="entry name" value="SelD"/>
    <property type="match status" value="1"/>
</dbReference>
<dbReference type="InterPro" id="IPR036188">
    <property type="entry name" value="FAD/NAD-bd_sf"/>
</dbReference>
<evidence type="ECO:0000256" key="5">
    <source>
        <dbReference type="ARBA" id="ARBA00023266"/>
    </source>
</evidence>
<feature type="domain" description="FAD/NAD(P)-binding" evidence="8">
    <location>
        <begin position="11"/>
        <end position="379"/>
    </location>
</feature>
<dbReference type="AlphaFoldDB" id="A0AAD3CLH3"/>
<evidence type="ECO:0000256" key="3">
    <source>
        <dbReference type="ARBA" id="ARBA00022777"/>
    </source>
</evidence>
<dbReference type="InterPro" id="IPR036921">
    <property type="entry name" value="PurM-like_N_sf"/>
</dbReference>
<dbReference type="PANTHER" id="PTHR10256:SF0">
    <property type="entry name" value="INACTIVE SELENIDE, WATER DIKINASE-LIKE PROTEIN-RELATED"/>
    <property type="match status" value="1"/>
</dbReference>
<gene>
    <name evidence="9" type="ORF">CTEN210_04589</name>
</gene>
<keyword evidence="3" id="KW-0418">Kinase</keyword>
<dbReference type="InterPro" id="IPR036676">
    <property type="entry name" value="PurM-like_C_sf"/>
</dbReference>
<evidence type="ECO:0000313" key="10">
    <source>
        <dbReference type="Proteomes" id="UP001054902"/>
    </source>
</evidence>
<feature type="domain" description="PurM-like N-terminal" evidence="6">
    <location>
        <begin position="547"/>
        <end position="657"/>
    </location>
</feature>
<reference evidence="9 10" key="1">
    <citation type="journal article" date="2021" name="Sci. Rep.">
        <title>The genome of the diatom Chaetoceros tenuissimus carries an ancient integrated fragment of an extant virus.</title>
        <authorList>
            <person name="Hongo Y."/>
            <person name="Kimura K."/>
            <person name="Takaki Y."/>
            <person name="Yoshida Y."/>
            <person name="Baba S."/>
            <person name="Kobayashi G."/>
            <person name="Nagasaki K."/>
            <person name="Hano T."/>
            <person name="Tomaru Y."/>
        </authorList>
    </citation>
    <scope>NUCLEOTIDE SEQUENCE [LARGE SCALE GENOMIC DNA]</scope>
    <source>
        <strain evidence="9 10">NIES-3715</strain>
    </source>
</reference>
<dbReference type="Gene3D" id="3.30.1330.10">
    <property type="entry name" value="PurM-like, N-terminal domain"/>
    <property type="match status" value="1"/>
</dbReference>
<dbReference type="GO" id="GO:0004756">
    <property type="term" value="F:selenide, water dikinase activity"/>
    <property type="evidence" value="ECO:0007669"/>
    <property type="project" value="TreeGrafter"/>
</dbReference>
<accession>A0AAD3CLH3</accession>
<evidence type="ECO:0008006" key="11">
    <source>
        <dbReference type="Google" id="ProtNLM"/>
    </source>
</evidence>
<dbReference type="Proteomes" id="UP001054902">
    <property type="component" value="Unassembled WGS sequence"/>
</dbReference>
<protein>
    <recommendedName>
        <fullName evidence="11">Selenide, water dikinase</fullName>
    </recommendedName>
</protein>
<evidence type="ECO:0000259" key="6">
    <source>
        <dbReference type="Pfam" id="PF00586"/>
    </source>
</evidence>
<keyword evidence="5" id="KW-0711">Selenium</keyword>
<evidence type="ECO:0000256" key="4">
    <source>
        <dbReference type="ARBA" id="ARBA00022840"/>
    </source>
</evidence>
<dbReference type="EMBL" id="BLLK01000027">
    <property type="protein sequence ID" value="GFH48113.1"/>
    <property type="molecule type" value="Genomic_DNA"/>
</dbReference>